<dbReference type="OrthoDB" id="5875477at2"/>
<organism evidence="1 2">
    <name type="scientific">Ferrimonas aestuarii</name>
    <dbReference type="NCBI Taxonomy" id="2569539"/>
    <lineage>
        <taxon>Bacteria</taxon>
        <taxon>Pseudomonadati</taxon>
        <taxon>Pseudomonadota</taxon>
        <taxon>Gammaproteobacteria</taxon>
        <taxon>Alteromonadales</taxon>
        <taxon>Ferrimonadaceae</taxon>
        <taxon>Ferrimonas</taxon>
    </lineage>
</organism>
<reference evidence="1 2" key="1">
    <citation type="submission" date="2019-04" db="EMBL/GenBank/DDBJ databases">
        <authorList>
            <person name="Hwang J.C."/>
        </authorList>
    </citation>
    <scope>NUCLEOTIDE SEQUENCE [LARGE SCALE GENOMIC DNA]</scope>
    <source>
        <strain evidence="1 2">IMCC35002</strain>
    </source>
</reference>
<sequence length="244" mass="27935">MSSRRLNALKVTLKNILALISLLLLSPLGFAQSSKPTPFFAQYQATSKGLPCGGGWQRLFQEAQHYRLQSQGDFCLFGGEVDSDVVLQWQSTRWQSIRFEASVKRWFRHDQYQGKNPSGTQMLVFKEGKLLDDPEFAPATQDPATMIQNLGLAISEQQQDLFTDYTWGDETRHYPFEWLGDDTIEFNGKPYAAYHLRQTHPKKSRVADFWFAPALNHQLIQMTVHRLGIKVLHVELTEFSAASH</sequence>
<name>A0A4U1BSF0_9GAMM</name>
<dbReference type="AlphaFoldDB" id="A0A4U1BSF0"/>
<gene>
    <name evidence="1" type="ORF">FCL42_02110</name>
</gene>
<dbReference type="EMBL" id="SWCJ01000001">
    <property type="protein sequence ID" value="TKB58563.1"/>
    <property type="molecule type" value="Genomic_DNA"/>
</dbReference>
<proteinExistence type="predicted"/>
<evidence type="ECO:0000313" key="2">
    <source>
        <dbReference type="Proteomes" id="UP000305675"/>
    </source>
</evidence>
<accession>A0A4U1BSF0</accession>
<keyword evidence="2" id="KW-1185">Reference proteome</keyword>
<dbReference type="Proteomes" id="UP000305675">
    <property type="component" value="Unassembled WGS sequence"/>
</dbReference>
<evidence type="ECO:0000313" key="1">
    <source>
        <dbReference type="EMBL" id="TKB58563.1"/>
    </source>
</evidence>
<protein>
    <submittedName>
        <fullName evidence="1">DUF3108 domain-containing protein</fullName>
    </submittedName>
</protein>
<comment type="caution">
    <text evidence="1">The sequence shown here is derived from an EMBL/GenBank/DDBJ whole genome shotgun (WGS) entry which is preliminary data.</text>
</comment>